<evidence type="ECO:0000256" key="1">
    <source>
        <dbReference type="ARBA" id="ARBA00023015"/>
    </source>
</evidence>
<proteinExistence type="predicted"/>
<keyword evidence="3" id="KW-0804">Transcription</keyword>
<dbReference type="InterPro" id="IPR052158">
    <property type="entry name" value="INH-QAR"/>
</dbReference>
<dbReference type="EMBL" id="CXWD01000007">
    <property type="protein sequence ID" value="CTQ69283.1"/>
    <property type="molecule type" value="Genomic_DNA"/>
</dbReference>
<dbReference type="InterPro" id="IPR002818">
    <property type="entry name" value="DJ-1/PfpI"/>
</dbReference>
<dbReference type="PANTHER" id="PTHR43130:SF3">
    <property type="entry name" value="HTH-TYPE TRANSCRIPTIONAL REGULATOR RV1931C"/>
    <property type="match status" value="1"/>
</dbReference>
<organism evidence="5 6">
    <name type="scientific">Roseibium alexandrii</name>
    <dbReference type="NCBI Taxonomy" id="388408"/>
    <lineage>
        <taxon>Bacteria</taxon>
        <taxon>Pseudomonadati</taxon>
        <taxon>Pseudomonadota</taxon>
        <taxon>Alphaproteobacteria</taxon>
        <taxon>Hyphomicrobiales</taxon>
        <taxon>Stappiaceae</taxon>
        <taxon>Roseibium</taxon>
    </lineage>
</organism>
<dbReference type="PANTHER" id="PTHR43130">
    <property type="entry name" value="ARAC-FAMILY TRANSCRIPTIONAL REGULATOR"/>
    <property type="match status" value="1"/>
</dbReference>
<dbReference type="InterPro" id="IPR018060">
    <property type="entry name" value="HTH_AraC"/>
</dbReference>
<dbReference type="Gene3D" id="1.10.10.60">
    <property type="entry name" value="Homeodomain-like"/>
    <property type="match status" value="1"/>
</dbReference>
<reference evidence="6" key="1">
    <citation type="submission" date="2015-07" db="EMBL/GenBank/DDBJ databases">
        <authorList>
            <person name="Rodrigo-Torres Lidia"/>
            <person name="Arahal R.David."/>
        </authorList>
    </citation>
    <scope>NUCLEOTIDE SEQUENCE [LARGE SCALE GENOMIC DNA]</scope>
    <source>
        <strain evidence="6">CECT 5112</strain>
    </source>
</reference>
<evidence type="ECO:0000313" key="5">
    <source>
        <dbReference type="EMBL" id="CTQ69283.1"/>
    </source>
</evidence>
<evidence type="ECO:0000256" key="2">
    <source>
        <dbReference type="ARBA" id="ARBA00023125"/>
    </source>
</evidence>
<dbReference type="SUPFAM" id="SSF52317">
    <property type="entry name" value="Class I glutamine amidotransferase-like"/>
    <property type="match status" value="1"/>
</dbReference>
<dbReference type="CDD" id="cd03137">
    <property type="entry name" value="GATase1_AraC_1"/>
    <property type="match status" value="1"/>
</dbReference>
<dbReference type="InterPro" id="IPR009057">
    <property type="entry name" value="Homeodomain-like_sf"/>
</dbReference>
<name>A0A0M7A6B7_9HYPH</name>
<accession>A0A0M7A6B7</accession>
<keyword evidence="6" id="KW-1185">Reference proteome</keyword>
<evidence type="ECO:0000313" key="6">
    <source>
        <dbReference type="Proteomes" id="UP000053235"/>
    </source>
</evidence>
<evidence type="ECO:0000256" key="3">
    <source>
        <dbReference type="ARBA" id="ARBA00023163"/>
    </source>
</evidence>
<keyword evidence="1" id="KW-0805">Transcription regulation</keyword>
<dbReference type="GO" id="GO:0043565">
    <property type="term" value="F:sequence-specific DNA binding"/>
    <property type="evidence" value="ECO:0007669"/>
    <property type="project" value="InterPro"/>
</dbReference>
<dbReference type="PROSITE" id="PS00041">
    <property type="entry name" value="HTH_ARAC_FAMILY_1"/>
    <property type="match status" value="1"/>
</dbReference>
<feature type="domain" description="HTH araC/xylS-type" evidence="4">
    <location>
        <begin position="218"/>
        <end position="315"/>
    </location>
</feature>
<sequence length="318" mass="34906">MTRRIEILTYDAVQVLDITGPMQVFASANEQLIAAGKTAAYEIETVSAVSPVKSSSGLALLAGPLPNDDSVIDTLLVPGGYGIDRLCEDADILGWLTARAPNARRIASVCSGAFLLATAGFLDGKQAATHWQRCAEFKRRFPEVRLKADPIYVQDGSLWTSAGVTAGIDLALALVQEDLGRELALQVARQLVVFLKRPGGQSQFSAALTLQNDSGRFDQLHAWMIENLQNPITLNDMAEQAVMSPRTLSRHYKKETGRSPMRTLEELRLDQARQLLEQDRPVAQAASRSGFGTEETLRQAFQRRFGVSPQAYRERFSG</sequence>
<evidence type="ECO:0000259" key="4">
    <source>
        <dbReference type="PROSITE" id="PS01124"/>
    </source>
</evidence>
<dbReference type="SUPFAM" id="SSF46689">
    <property type="entry name" value="Homeodomain-like"/>
    <property type="match status" value="2"/>
</dbReference>
<dbReference type="InterPro" id="IPR029062">
    <property type="entry name" value="Class_I_gatase-like"/>
</dbReference>
<gene>
    <name evidence="5" type="primary">inhA_2</name>
    <name evidence="5" type="ORF">LAX5112_02056</name>
</gene>
<dbReference type="Gene3D" id="3.40.50.880">
    <property type="match status" value="1"/>
</dbReference>
<dbReference type="Pfam" id="PF01965">
    <property type="entry name" value="DJ-1_PfpI"/>
    <property type="match status" value="1"/>
</dbReference>
<dbReference type="InterPro" id="IPR018062">
    <property type="entry name" value="HTH_AraC-typ_CS"/>
</dbReference>
<protein>
    <submittedName>
        <fullName evidence="5">Isonitrile hydratase</fullName>
        <ecNumber evidence="5">4.2.1.103</ecNumber>
    </submittedName>
</protein>
<dbReference type="GO" id="GO:0003700">
    <property type="term" value="F:DNA-binding transcription factor activity"/>
    <property type="evidence" value="ECO:0007669"/>
    <property type="project" value="InterPro"/>
</dbReference>
<dbReference type="OrthoDB" id="186587at2"/>
<keyword evidence="5" id="KW-0456">Lyase</keyword>
<dbReference type="RefSeq" id="WP_055671736.1">
    <property type="nucleotide sequence ID" value="NZ_CXWD01000007.1"/>
</dbReference>
<dbReference type="PROSITE" id="PS01124">
    <property type="entry name" value="HTH_ARAC_FAMILY_2"/>
    <property type="match status" value="1"/>
</dbReference>
<dbReference type="GO" id="GO:0050549">
    <property type="term" value="F:cyclohexyl-isocyanide hydratase activity"/>
    <property type="evidence" value="ECO:0007669"/>
    <property type="project" value="UniProtKB-EC"/>
</dbReference>
<dbReference type="Proteomes" id="UP000053235">
    <property type="component" value="Unassembled WGS sequence"/>
</dbReference>
<dbReference type="EC" id="4.2.1.103" evidence="5"/>
<dbReference type="SMART" id="SM00342">
    <property type="entry name" value="HTH_ARAC"/>
    <property type="match status" value="1"/>
</dbReference>
<dbReference type="STRING" id="388408.LAX5112_02056"/>
<dbReference type="Pfam" id="PF12833">
    <property type="entry name" value="HTH_18"/>
    <property type="match status" value="1"/>
</dbReference>
<dbReference type="AlphaFoldDB" id="A0A0M7A6B7"/>
<keyword evidence="2" id="KW-0238">DNA-binding</keyword>